<feature type="region of interest" description="Disordered" evidence="1">
    <location>
        <begin position="95"/>
        <end position="124"/>
    </location>
</feature>
<gene>
    <name evidence="2" type="ORF">BCR43DRAFT_483883</name>
</gene>
<keyword evidence="3" id="KW-1185">Reference proteome</keyword>
<feature type="region of interest" description="Disordered" evidence="1">
    <location>
        <begin position="727"/>
        <end position="794"/>
    </location>
</feature>
<comment type="caution">
    <text evidence="2">The sequence shown here is derived from an EMBL/GenBank/DDBJ whole genome shotgun (WGS) entry which is preliminary data.</text>
</comment>
<name>A0A1X2HXD4_SYNRA</name>
<feature type="region of interest" description="Disordered" evidence="1">
    <location>
        <begin position="1"/>
        <end position="43"/>
    </location>
</feature>
<feature type="compositionally biased region" description="Polar residues" evidence="1">
    <location>
        <begin position="238"/>
        <end position="247"/>
    </location>
</feature>
<evidence type="ECO:0000256" key="1">
    <source>
        <dbReference type="SAM" id="MobiDB-lite"/>
    </source>
</evidence>
<dbReference type="EMBL" id="MCGN01000001">
    <property type="protein sequence ID" value="ORZ03738.1"/>
    <property type="molecule type" value="Genomic_DNA"/>
</dbReference>
<feature type="region of interest" description="Disordered" evidence="1">
    <location>
        <begin position="409"/>
        <end position="523"/>
    </location>
</feature>
<feature type="compositionally biased region" description="Low complexity" evidence="1">
    <location>
        <begin position="95"/>
        <end position="116"/>
    </location>
</feature>
<dbReference type="Proteomes" id="UP000242180">
    <property type="component" value="Unassembled WGS sequence"/>
</dbReference>
<dbReference type="OMA" id="LTHTHCK"/>
<proteinExistence type="predicted"/>
<feature type="compositionally biased region" description="Low complexity" evidence="1">
    <location>
        <begin position="1"/>
        <end position="19"/>
    </location>
</feature>
<feature type="compositionally biased region" description="Low complexity" evidence="1">
    <location>
        <begin position="224"/>
        <end position="237"/>
    </location>
</feature>
<sequence>MNKIFSRRSNNNKRSSSKNLQAPHHQLSPSFSSPEPLHLKLSEDAYPSSKGLCARSPIADTFLSSTSRAEDSSIQSAIPNSSLFDDILHELNTSQVSSPPLSSVPMQLNTSSQVVSDRSRVSANEGRDFTLNRQTQQQQQQLQHPALFPSTMTGTQTSSSGSSSSSDDESHHHYDKRSSNAPVATLVPQSPPPSKPSTGNTKSATAPRMHKSMLPAFKRKSRSIPDSDASDSDAGSSTTVISSVEDASQSSQKQNKHKSDPHILSPEILMGRMKERHRQECRRSWVHPTQQPLPPSPQQQRHPQLMQYRHSPSMPTIYPLDSLVHPHMTHSESFSPSMLHAMRRSPSPEPSASYQSTRQSKPSPTAGVNVTSMPNLDIDYTRSPLASHQHYHPTIPRAHMPSSPSMLRYQHQYQQRAEESEGAEIRQQQQRSDLTEQPLRRTVCWTDSVGQQQTKPKRGRSLPSAFASQPTQAAQALEQPSEKSSDLKTKPTLVHSHQLLPPTPPPDLSQQQQQQQKGPAVQDISAMRQTLLAPKPLDELDAFRHSLPDLATFAAEEDDSTQHISRRASKSMSNLNGALDKTPLESHTTEDTRPIAPTEVPGIQYDPQQHQLVTLTEMPTIFVSKDKQAYHILIPNTVQTQQSSQHHYSMPVCGMPIPWPMHCHCHQHHSHTASPLLTHTHCKKHATPVLCSHSCQHQEQRTHGPQEEQQRACNVHCGHRLMHKEETSQEHRRCQRTHLDSPQSSASCGYHHHNHHHHHHHHQRQPHHHPCRHKKSAGRSRHHRHHHTTHETSS</sequence>
<feature type="compositionally biased region" description="Basic and acidic residues" evidence="1">
    <location>
        <begin position="480"/>
        <end position="489"/>
    </location>
</feature>
<feature type="compositionally biased region" description="Low complexity" evidence="1">
    <location>
        <begin position="150"/>
        <end position="165"/>
    </location>
</feature>
<feature type="compositionally biased region" description="Basic and acidic residues" evidence="1">
    <location>
        <begin position="582"/>
        <end position="593"/>
    </location>
</feature>
<protein>
    <submittedName>
        <fullName evidence="2">Uncharacterized protein</fullName>
    </submittedName>
</protein>
<organism evidence="2 3">
    <name type="scientific">Syncephalastrum racemosum</name>
    <name type="common">Filamentous fungus</name>
    <dbReference type="NCBI Taxonomy" id="13706"/>
    <lineage>
        <taxon>Eukaryota</taxon>
        <taxon>Fungi</taxon>
        <taxon>Fungi incertae sedis</taxon>
        <taxon>Mucoromycota</taxon>
        <taxon>Mucoromycotina</taxon>
        <taxon>Mucoromycetes</taxon>
        <taxon>Mucorales</taxon>
        <taxon>Syncephalastraceae</taxon>
        <taxon>Syncephalastrum</taxon>
    </lineage>
</organism>
<evidence type="ECO:0000313" key="3">
    <source>
        <dbReference type="Proteomes" id="UP000242180"/>
    </source>
</evidence>
<reference evidence="2 3" key="1">
    <citation type="submission" date="2016-07" db="EMBL/GenBank/DDBJ databases">
        <title>Pervasive Adenine N6-methylation of Active Genes in Fungi.</title>
        <authorList>
            <consortium name="DOE Joint Genome Institute"/>
            <person name="Mondo S.J."/>
            <person name="Dannebaum R.O."/>
            <person name="Kuo R.C."/>
            <person name="Labutti K."/>
            <person name="Haridas S."/>
            <person name="Kuo A."/>
            <person name="Salamov A."/>
            <person name="Ahrendt S.R."/>
            <person name="Lipzen A."/>
            <person name="Sullivan W."/>
            <person name="Andreopoulos W.B."/>
            <person name="Clum A."/>
            <person name="Lindquist E."/>
            <person name="Daum C."/>
            <person name="Ramamoorthy G.K."/>
            <person name="Gryganskyi A."/>
            <person name="Culley D."/>
            <person name="Magnuson J.K."/>
            <person name="James T.Y."/>
            <person name="O'Malley M.A."/>
            <person name="Stajich J.E."/>
            <person name="Spatafora J.W."/>
            <person name="Visel A."/>
            <person name="Grigoriev I.V."/>
        </authorList>
    </citation>
    <scope>NUCLEOTIDE SEQUENCE [LARGE SCALE GENOMIC DNA]</scope>
    <source>
        <strain evidence="2 3">NRRL 2496</strain>
    </source>
</reference>
<feature type="compositionally biased region" description="Basic and acidic residues" evidence="1">
    <location>
        <begin position="168"/>
        <end position="178"/>
    </location>
</feature>
<accession>A0A1X2HXD4</accession>
<feature type="region of interest" description="Disordered" evidence="1">
    <location>
        <begin position="567"/>
        <end position="602"/>
    </location>
</feature>
<evidence type="ECO:0000313" key="2">
    <source>
        <dbReference type="EMBL" id="ORZ03738.1"/>
    </source>
</evidence>
<feature type="region of interest" description="Disordered" evidence="1">
    <location>
        <begin position="329"/>
        <end position="375"/>
    </location>
</feature>
<feature type="region of interest" description="Disordered" evidence="1">
    <location>
        <begin position="278"/>
        <end position="302"/>
    </location>
</feature>
<feature type="region of interest" description="Disordered" evidence="1">
    <location>
        <begin position="149"/>
        <end position="266"/>
    </location>
</feature>
<feature type="compositionally biased region" description="Basic residues" evidence="1">
    <location>
        <begin position="750"/>
        <end position="788"/>
    </location>
</feature>
<dbReference type="AlphaFoldDB" id="A0A1X2HXD4"/>
<dbReference type="OrthoDB" id="2285747at2759"/>
<dbReference type="InParanoid" id="A0A1X2HXD4"/>
<feature type="compositionally biased region" description="Polar residues" evidence="1">
    <location>
        <begin position="350"/>
        <end position="374"/>
    </location>
</feature>